<evidence type="ECO:0000313" key="3">
    <source>
        <dbReference type="Proteomes" id="UP000245059"/>
    </source>
</evidence>
<dbReference type="GO" id="GO:0005737">
    <property type="term" value="C:cytoplasm"/>
    <property type="evidence" value="ECO:0007669"/>
    <property type="project" value="TreeGrafter"/>
</dbReference>
<dbReference type="EMBL" id="QEWV01000004">
    <property type="protein sequence ID" value="PWD92474.1"/>
    <property type="molecule type" value="Genomic_DNA"/>
</dbReference>
<dbReference type="Proteomes" id="UP000245059">
    <property type="component" value="Unassembled WGS sequence"/>
</dbReference>
<reference evidence="3 4" key="2">
    <citation type="submission" date="2018-05" db="EMBL/GenBank/DDBJ databases">
        <title>Ignatzschineria dubaiensis sp. nov., isolated from necrotic foot tissues of dromedaries (Camelus dromedarius) and associated maggots in Dubai, United Arab Emirates.</title>
        <authorList>
            <person name="Tsang C.C."/>
            <person name="Tang J.Y.M."/>
            <person name="Fong J.Y.H."/>
            <person name="Kinne J."/>
            <person name="Lee H.H."/>
            <person name="Joseph M."/>
            <person name="Jose S."/>
            <person name="Schuster R.K."/>
            <person name="Tang Y."/>
            <person name="Sivakumar S."/>
            <person name="Chen J.H.K."/>
            <person name="Teng J.L.L."/>
            <person name="Lau S.K.P."/>
            <person name="Wernery U."/>
            <person name="Woo P.C.Y."/>
        </authorList>
    </citation>
    <scope>NUCLEOTIDE SEQUENCE [LARGE SCALE GENOMIC DNA]</scope>
    <source>
        <strain evidence="3">UAE-HKU57</strain>
        <strain evidence="4">UAE-HKU58</strain>
    </source>
</reference>
<dbReference type="Proteomes" id="UP000245217">
    <property type="component" value="Unassembled WGS sequence"/>
</dbReference>
<dbReference type="Gene3D" id="3.40.50.1000">
    <property type="entry name" value="HAD superfamily/HAD-like"/>
    <property type="match status" value="2"/>
</dbReference>
<dbReference type="InterPro" id="IPR036412">
    <property type="entry name" value="HAD-like_sf"/>
</dbReference>
<keyword evidence="4" id="KW-1185">Reference proteome</keyword>
<dbReference type="PANTHER" id="PTHR19288">
    <property type="entry name" value="4-NITROPHENYLPHOSPHATASE-RELATED"/>
    <property type="match status" value="1"/>
</dbReference>
<dbReference type="Pfam" id="PF13344">
    <property type="entry name" value="Hydrolase_6"/>
    <property type="match status" value="1"/>
</dbReference>
<dbReference type="SUPFAM" id="SSF56784">
    <property type="entry name" value="HAD-like"/>
    <property type="match status" value="1"/>
</dbReference>
<dbReference type="InterPro" id="IPR006357">
    <property type="entry name" value="HAD-SF_hydro_IIA"/>
</dbReference>
<dbReference type="Pfam" id="PF13242">
    <property type="entry name" value="Hydrolase_like"/>
    <property type="match status" value="1"/>
</dbReference>
<dbReference type="GO" id="GO:0016791">
    <property type="term" value="F:phosphatase activity"/>
    <property type="evidence" value="ECO:0007669"/>
    <property type="project" value="TreeGrafter"/>
</dbReference>
<accession>A0A2U2AR61</accession>
<gene>
    <name evidence="1" type="ORF">DC077_06490</name>
    <name evidence="2" type="ORF">DC078_05435</name>
</gene>
<proteinExistence type="predicted"/>
<name>A0A2U2AR61_9GAMM</name>
<reference evidence="1" key="1">
    <citation type="journal article" date="2018" name="Genome Announc.">
        <title>Ignatzschineria cameli sp. nov., isolated from necrotic foot tissue of dromedaries (Camelus dromedarius) and associated maggots (Wohlfahrtia species) in Dubai.</title>
        <authorList>
            <person name="Tsang C.C."/>
            <person name="Tang J.Y."/>
            <person name="Fong J.Y."/>
            <person name="Kinne J."/>
            <person name="Lee H.H."/>
            <person name="Joseph M."/>
            <person name="Jose S."/>
            <person name="Schuster R.K."/>
            <person name="Tang Y."/>
            <person name="Sivakumar S."/>
            <person name="Chen J.H."/>
            <person name="Teng J.L."/>
            <person name="Lau S.K."/>
            <person name="Wernery U."/>
            <person name="Woo P.C."/>
        </authorList>
    </citation>
    <scope>NUCLEOTIDE SEQUENCE</scope>
    <source>
        <strain evidence="1">UAE-HKU57</strain>
        <strain evidence="2">UAE-HKU58</strain>
    </source>
</reference>
<comment type="caution">
    <text evidence="1">The sequence shown here is derived from an EMBL/GenBank/DDBJ whole genome shotgun (WGS) entry which is preliminary data.</text>
</comment>
<dbReference type="RefSeq" id="WP_109201584.1">
    <property type="nucleotide sequence ID" value="NZ_QEWS01000004.1"/>
</dbReference>
<evidence type="ECO:0000313" key="4">
    <source>
        <dbReference type="Proteomes" id="UP000245217"/>
    </source>
</evidence>
<dbReference type="AlphaFoldDB" id="A0A2U2AR61"/>
<dbReference type="EMBL" id="QEWW01000003">
    <property type="protein sequence ID" value="PWD86376.1"/>
    <property type="molecule type" value="Genomic_DNA"/>
</dbReference>
<organism evidence="1 3">
    <name type="scientific">Ignatzschineria cameli</name>
    <dbReference type="NCBI Taxonomy" id="2182793"/>
    <lineage>
        <taxon>Bacteria</taxon>
        <taxon>Pseudomonadati</taxon>
        <taxon>Pseudomonadota</taxon>
        <taxon>Gammaproteobacteria</taxon>
        <taxon>Cardiobacteriales</taxon>
        <taxon>Ignatzschineriaceae</taxon>
        <taxon>Ignatzschineria</taxon>
    </lineage>
</organism>
<evidence type="ECO:0000313" key="1">
    <source>
        <dbReference type="EMBL" id="PWD86376.1"/>
    </source>
</evidence>
<evidence type="ECO:0008006" key="5">
    <source>
        <dbReference type="Google" id="ProtNLM"/>
    </source>
</evidence>
<dbReference type="PANTHER" id="PTHR19288:SF90">
    <property type="entry name" value="OS08G0542600 PROTEIN"/>
    <property type="match status" value="1"/>
</dbReference>
<protein>
    <recommendedName>
        <fullName evidence="5">Haloacid dehalogenase</fullName>
    </recommendedName>
</protein>
<dbReference type="InterPro" id="IPR023214">
    <property type="entry name" value="HAD_sf"/>
</dbReference>
<sequence>MLDFDKVWSLYDTHYNHDRLFPNSSAPIKAVEQVDSLLAIKDQYDILLLDGFGVLNIGGTAVPHMPDTIKALQSEGKETFILTNGASYPTDVRAKMYPPLGYDIPASHIISSRDAVEQELPHFELTRAGGTWGVIVGDGAFIERLPANTVLLSKENIDRVDGFIFLATSYWNQKWQERLTISLIKRRRPIIIGNPDISAPLETSFSVEPGYYAIELLNMIPDLEITYCGKPFQNTYQAAFQRIEEVVGAFEPHRVLMVGDTLHTDILGGNEAGCKTLLKADWGFLRGRDPLPYIKSANIYPDFLIKNRN</sequence>
<evidence type="ECO:0000313" key="2">
    <source>
        <dbReference type="EMBL" id="PWD92474.1"/>
    </source>
</evidence>
<dbReference type="OrthoDB" id="148966at2"/>